<dbReference type="EMBL" id="KZ269988">
    <property type="protein sequence ID" value="OZC10151.1"/>
    <property type="molecule type" value="Genomic_DNA"/>
</dbReference>
<reference evidence="1 2" key="1">
    <citation type="submission" date="2015-12" db="EMBL/GenBank/DDBJ databases">
        <title>Draft genome of the nematode, Onchocerca flexuosa.</title>
        <authorList>
            <person name="Mitreva M."/>
        </authorList>
    </citation>
    <scope>NUCLEOTIDE SEQUENCE [LARGE SCALE GENOMIC DNA]</scope>
    <source>
        <strain evidence="1">Red Deer</strain>
    </source>
</reference>
<evidence type="ECO:0000313" key="2">
    <source>
        <dbReference type="Proteomes" id="UP000242913"/>
    </source>
</evidence>
<protein>
    <submittedName>
        <fullName evidence="1">Uncharacterized protein</fullName>
    </submittedName>
</protein>
<keyword evidence="2" id="KW-1185">Reference proteome</keyword>
<organism evidence="1 2">
    <name type="scientific">Onchocerca flexuosa</name>
    <dbReference type="NCBI Taxonomy" id="387005"/>
    <lineage>
        <taxon>Eukaryota</taxon>
        <taxon>Metazoa</taxon>
        <taxon>Ecdysozoa</taxon>
        <taxon>Nematoda</taxon>
        <taxon>Chromadorea</taxon>
        <taxon>Rhabditida</taxon>
        <taxon>Spirurina</taxon>
        <taxon>Spiruromorpha</taxon>
        <taxon>Filarioidea</taxon>
        <taxon>Onchocercidae</taxon>
        <taxon>Onchocerca</taxon>
    </lineage>
</organism>
<sequence>MQNYQIINVLKKMQYRSLISHEDFGQYGLSKSLMLCGCILNINNILKMCASKNLQFIKQ</sequence>
<evidence type="ECO:0000313" key="1">
    <source>
        <dbReference type="EMBL" id="OZC10151.1"/>
    </source>
</evidence>
<dbReference type="Proteomes" id="UP000242913">
    <property type="component" value="Unassembled WGS sequence"/>
</dbReference>
<name>A0A238BY02_9BILA</name>
<accession>A0A238BY02</accession>
<proteinExistence type="predicted"/>
<gene>
    <name evidence="1" type="ORF">X798_02741</name>
</gene>
<dbReference type="AlphaFoldDB" id="A0A238BY02"/>